<comment type="caution">
    <text evidence="2">The sequence shown here is derived from an EMBL/GenBank/DDBJ whole genome shotgun (WGS) entry which is preliminary data.</text>
</comment>
<sequence>MCWLGSVECDNFFRAKLINRYDDTAFEAIQQDYRSSSAEQVHLHIDIWKNRKATMGIINYRADFSYRFERVHSLKLLYGNPCGSIHNTSASTSCPAVYASACCWRCWQPGSWRSYSVGSGRADDTRAPTRNLTQRDAGFRQTQEPDGQPPG</sequence>
<gene>
    <name evidence="2" type="ORF">JG687_00005604</name>
</gene>
<dbReference type="EMBL" id="JAENGZ010000214">
    <property type="protein sequence ID" value="KAG6965071.1"/>
    <property type="molecule type" value="Genomic_DNA"/>
</dbReference>
<dbReference type="OrthoDB" id="129372at2759"/>
<feature type="compositionally biased region" description="Polar residues" evidence="1">
    <location>
        <begin position="128"/>
        <end position="145"/>
    </location>
</feature>
<evidence type="ECO:0000313" key="3">
    <source>
        <dbReference type="Proteomes" id="UP000688947"/>
    </source>
</evidence>
<feature type="region of interest" description="Disordered" evidence="1">
    <location>
        <begin position="115"/>
        <end position="151"/>
    </location>
</feature>
<accession>A0A8T1UKK3</accession>
<reference evidence="2" key="1">
    <citation type="submission" date="2021-01" db="EMBL/GenBank/DDBJ databases">
        <title>Phytophthora aleatoria, a newly-described species from Pinus radiata is distinct from Phytophthora cactorum isolates based on comparative genomics.</title>
        <authorList>
            <person name="Mcdougal R."/>
            <person name="Panda P."/>
            <person name="Williams N."/>
            <person name="Studholme D.J."/>
        </authorList>
    </citation>
    <scope>NUCLEOTIDE SEQUENCE</scope>
    <source>
        <strain evidence="2">NZFS 3830</strain>
    </source>
</reference>
<name>A0A8T1UKK3_9STRA</name>
<evidence type="ECO:0000256" key="1">
    <source>
        <dbReference type="SAM" id="MobiDB-lite"/>
    </source>
</evidence>
<proteinExistence type="predicted"/>
<dbReference type="AlphaFoldDB" id="A0A8T1UKK3"/>
<evidence type="ECO:0000313" key="2">
    <source>
        <dbReference type="EMBL" id="KAG6965071.1"/>
    </source>
</evidence>
<protein>
    <submittedName>
        <fullName evidence="2">Uncharacterized protein</fullName>
    </submittedName>
</protein>
<dbReference type="Proteomes" id="UP000688947">
    <property type="component" value="Unassembled WGS sequence"/>
</dbReference>
<organism evidence="2 3">
    <name type="scientific">Phytophthora cactorum</name>
    <dbReference type="NCBI Taxonomy" id="29920"/>
    <lineage>
        <taxon>Eukaryota</taxon>
        <taxon>Sar</taxon>
        <taxon>Stramenopiles</taxon>
        <taxon>Oomycota</taxon>
        <taxon>Peronosporomycetes</taxon>
        <taxon>Peronosporales</taxon>
        <taxon>Peronosporaceae</taxon>
        <taxon>Phytophthora</taxon>
    </lineage>
</organism>